<reference evidence="2" key="1">
    <citation type="submission" date="2022-01" db="EMBL/GenBank/DDBJ databases">
        <title>Collection of gut derived symbiotic bacterial strains cultured from healthy donors.</title>
        <authorList>
            <person name="Lin H."/>
            <person name="Kohout C."/>
            <person name="Waligurski E."/>
            <person name="Pamer E.G."/>
        </authorList>
    </citation>
    <scope>NUCLEOTIDE SEQUENCE</scope>
    <source>
        <strain evidence="2">DFI.7.46</strain>
    </source>
</reference>
<name>A0AAJ1BCP7_9ACTO</name>
<dbReference type="AlphaFoldDB" id="A0AAJ1BCP7"/>
<keyword evidence="1" id="KW-0472">Membrane</keyword>
<evidence type="ECO:0000256" key="1">
    <source>
        <dbReference type="SAM" id="Phobius"/>
    </source>
</evidence>
<protein>
    <submittedName>
        <fullName evidence="2">Uncharacterized protein</fullName>
    </submittedName>
</protein>
<organism evidence="2 3">
    <name type="scientific">Varibaculum cambriense</name>
    <dbReference type="NCBI Taxonomy" id="184870"/>
    <lineage>
        <taxon>Bacteria</taxon>
        <taxon>Bacillati</taxon>
        <taxon>Actinomycetota</taxon>
        <taxon>Actinomycetes</taxon>
        <taxon>Actinomycetales</taxon>
        <taxon>Actinomycetaceae</taxon>
        <taxon>Varibaculum</taxon>
    </lineage>
</organism>
<evidence type="ECO:0000313" key="3">
    <source>
        <dbReference type="Proteomes" id="UP001200537"/>
    </source>
</evidence>
<proteinExistence type="predicted"/>
<comment type="caution">
    <text evidence="2">The sequence shown here is derived from an EMBL/GenBank/DDBJ whole genome shotgun (WGS) entry which is preliminary data.</text>
</comment>
<dbReference type="Proteomes" id="UP001200537">
    <property type="component" value="Unassembled WGS sequence"/>
</dbReference>
<gene>
    <name evidence="2" type="ORF">L0M99_08170</name>
</gene>
<dbReference type="RefSeq" id="WP_238128331.1">
    <property type="nucleotide sequence ID" value="NZ_JAKNHJ010000016.1"/>
</dbReference>
<keyword evidence="1" id="KW-1133">Transmembrane helix</keyword>
<dbReference type="EMBL" id="JAKNHJ010000016">
    <property type="protein sequence ID" value="MCG4618462.1"/>
    <property type="molecule type" value="Genomic_DNA"/>
</dbReference>
<keyword evidence="1" id="KW-0812">Transmembrane</keyword>
<evidence type="ECO:0000313" key="2">
    <source>
        <dbReference type="EMBL" id="MCG4618462.1"/>
    </source>
</evidence>
<feature type="transmembrane region" description="Helical" evidence="1">
    <location>
        <begin position="27"/>
        <end position="48"/>
    </location>
</feature>
<accession>A0AAJ1BCP7</accession>
<sequence length="53" mass="5497">MMGRVILAFFTATAMIAFPVLVLMGQLYLSAVLGVIGIALATGLLVTAGENKK</sequence>